<keyword evidence="2" id="KW-1185">Reference proteome</keyword>
<sequence length="298" mass="33755">MKFESSLAEQASYATTVALIRRKVIAAFERHGVKVTKVDAMTLKSGSDGYMGLDNLVERCRNAQRRHWDDIIEAHVKIMIESQKLSDPDYVLGLPDDEFYMRLRERVVPLGILRDTEEHQYSRPLVDTQDSPRRVLNLTFPDLALTLSDRYLKNRDMEAAWAFGRENTGAMAFDTSEAMVKDGIAIEVQRGDSIYLASKIADMPTLIANHLGEAPFGVLFAIPNAYEIDYYRPRDLDEITQATELLVGLAQALSKNTPNPLSRDVFFWRDGEFCQVSDRDEITPNGIFADTLVELADR</sequence>
<accession>A0ABZ2PLC3</accession>
<gene>
    <name evidence="1" type="ORF">WDS16_00365</name>
</gene>
<dbReference type="EMBL" id="CP147846">
    <property type="protein sequence ID" value="WXG69065.1"/>
    <property type="molecule type" value="Genomic_DNA"/>
</dbReference>
<proteinExistence type="predicted"/>
<evidence type="ECO:0000313" key="1">
    <source>
        <dbReference type="EMBL" id="WXG69065.1"/>
    </source>
</evidence>
<reference evidence="1 2" key="1">
    <citation type="submission" date="2024-03" db="EMBL/GenBank/DDBJ databases">
        <title>Natural products discovery in diverse microorganisms through a two-stage MS feature dereplication strategy.</title>
        <authorList>
            <person name="Zhang R."/>
        </authorList>
    </citation>
    <scope>NUCLEOTIDE SEQUENCE [LARGE SCALE GENOMIC DNA]</scope>
    <source>
        <strain evidence="1 2">18930</strain>
    </source>
</reference>
<dbReference type="Proteomes" id="UP001432000">
    <property type="component" value="Chromosome"/>
</dbReference>
<evidence type="ECO:0000313" key="2">
    <source>
        <dbReference type="Proteomes" id="UP001432000"/>
    </source>
</evidence>
<dbReference type="RefSeq" id="WP_338889654.1">
    <property type="nucleotide sequence ID" value="NZ_CP147846.1"/>
</dbReference>
<name>A0ABZ2PLC3_9NOCA</name>
<protein>
    <submittedName>
        <fullName evidence="1">Uncharacterized protein</fullName>
    </submittedName>
</protein>
<organism evidence="1 2">
    <name type="scientific">Rhodococcus sovatensis</name>
    <dbReference type="NCBI Taxonomy" id="1805840"/>
    <lineage>
        <taxon>Bacteria</taxon>
        <taxon>Bacillati</taxon>
        <taxon>Actinomycetota</taxon>
        <taxon>Actinomycetes</taxon>
        <taxon>Mycobacteriales</taxon>
        <taxon>Nocardiaceae</taxon>
        <taxon>Rhodococcus</taxon>
    </lineage>
</organism>